<organism evidence="9 10">
    <name type="scientific">Populus deltoides</name>
    <name type="common">Eastern poplar</name>
    <name type="synonym">Eastern cottonwood</name>
    <dbReference type="NCBI Taxonomy" id="3696"/>
    <lineage>
        <taxon>Eukaryota</taxon>
        <taxon>Viridiplantae</taxon>
        <taxon>Streptophyta</taxon>
        <taxon>Embryophyta</taxon>
        <taxon>Tracheophyta</taxon>
        <taxon>Spermatophyta</taxon>
        <taxon>Magnoliopsida</taxon>
        <taxon>eudicotyledons</taxon>
        <taxon>Gunneridae</taxon>
        <taxon>Pentapetalae</taxon>
        <taxon>rosids</taxon>
        <taxon>fabids</taxon>
        <taxon>Malpighiales</taxon>
        <taxon>Salicaceae</taxon>
        <taxon>Saliceae</taxon>
        <taxon>Populus</taxon>
    </lineage>
</organism>
<evidence type="ECO:0000256" key="8">
    <source>
        <dbReference type="RuleBase" id="RU004335"/>
    </source>
</evidence>
<evidence type="ECO:0000256" key="1">
    <source>
        <dbReference type="ARBA" id="ARBA00000382"/>
    </source>
</evidence>
<dbReference type="Proteomes" id="UP000807159">
    <property type="component" value="Chromosome 1"/>
</dbReference>
<keyword evidence="10" id="KW-1185">Reference proteome</keyword>
<dbReference type="Gene3D" id="3.20.20.80">
    <property type="entry name" value="Glycosidases"/>
    <property type="match status" value="1"/>
</dbReference>
<accession>A0A8T2ZRI7</accession>
<protein>
    <recommendedName>
        <fullName evidence="3">glucan endo-1,3-beta-D-glucosidase</fullName>
        <ecNumber evidence="3">3.2.1.39</ecNumber>
    </recommendedName>
    <alternativeName>
        <fullName evidence="6">(1-&gt;3)-beta-glucan endohydrolase</fullName>
    </alternativeName>
    <alternativeName>
        <fullName evidence="7">Beta-1,3-endoglucanase</fullName>
    </alternativeName>
</protein>
<dbReference type="PANTHER" id="PTHR32227">
    <property type="entry name" value="GLUCAN ENDO-1,3-BETA-GLUCOSIDASE BG1-RELATED-RELATED"/>
    <property type="match status" value="1"/>
</dbReference>
<evidence type="ECO:0000256" key="5">
    <source>
        <dbReference type="ARBA" id="ARBA00023295"/>
    </source>
</evidence>
<evidence type="ECO:0000313" key="9">
    <source>
        <dbReference type="EMBL" id="KAH8520183.1"/>
    </source>
</evidence>
<dbReference type="Pfam" id="PF00332">
    <property type="entry name" value="Glyco_hydro_17"/>
    <property type="match status" value="1"/>
</dbReference>
<gene>
    <name evidence="9" type="ORF">H0E87_001595</name>
</gene>
<evidence type="ECO:0000256" key="4">
    <source>
        <dbReference type="ARBA" id="ARBA00022801"/>
    </source>
</evidence>
<dbReference type="GO" id="GO:0042973">
    <property type="term" value="F:glucan endo-1,3-beta-D-glucosidase activity"/>
    <property type="evidence" value="ECO:0007669"/>
    <property type="project" value="UniProtKB-EC"/>
</dbReference>
<evidence type="ECO:0000256" key="7">
    <source>
        <dbReference type="ARBA" id="ARBA00033417"/>
    </source>
</evidence>
<dbReference type="EMBL" id="JACEGQ020000001">
    <property type="protein sequence ID" value="KAH8520183.1"/>
    <property type="molecule type" value="Genomic_DNA"/>
</dbReference>
<evidence type="ECO:0000256" key="2">
    <source>
        <dbReference type="ARBA" id="ARBA00008773"/>
    </source>
</evidence>
<dbReference type="SUPFAM" id="SSF51445">
    <property type="entry name" value="(Trans)glycosidases"/>
    <property type="match status" value="1"/>
</dbReference>
<comment type="caution">
    <text evidence="9">The sequence shown here is derived from an EMBL/GenBank/DDBJ whole genome shotgun (WGS) entry which is preliminary data.</text>
</comment>
<comment type="similarity">
    <text evidence="2 8">Belongs to the glycosyl hydrolase 17 family.</text>
</comment>
<evidence type="ECO:0000256" key="6">
    <source>
        <dbReference type="ARBA" id="ARBA00033335"/>
    </source>
</evidence>
<comment type="catalytic activity">
    <reaction evidence="1">
        <text>Hydrolysis of (1-&gt;3)-beta-D-glucosidic linkages in (1-&gt;3)-beta-D-glucans.</text>
        <dbReference type="EC" id="3.2.1.39"/>
    </reaction>
</comment>
<evidence type="ECO:0000313" key="10">
    <source>
        <dbReference type="Proteomes" id="UP000807159"/>
    </source>
</evidence>
<reference evidence="9" key="1">
    <citation type="journal article" date="2021" name="J. Hered.">
        <title>Genome Assembly of Salicaceae Populus deltoides (Eastern Cottonwood) I-69 Based on Nanopore Sequencing and Hi-C Technologies.</title>
        <authorList>
            <person name="Bai S."/>
            <person name="Wu H."/>
            <person name="Zhang J."/>
            <person name="Pan Z."/>
            <person name="Zhao W."/>
            <person name="Li Z."/>
            <person name="Tong C."/>
        </authorList>
    </citation>
    <scope>NUCLEOTIDE SEQUENCE</scope>
    <source>
        <tissue evidence="9">Leaf</tissue>
    </source>
</reference>
<keyword evidence="5" id="KW-0326">Glycosidase</keyword>
<name>A0A8T2ZRI7_POPDE</name>
<dbReference type="EC" id="3.2.1.39" evidence="3"/>
<dbReference type="InterPro" id="IPR017853">
    <property type="entry name" value="GH"/>
</dbReference>
<keyword evidence="4" id="KW-0378">Hydrolase</keyword>
<sequence length="120" mass="13594">MNFYELFLNVTCCRCTIHRRVLWRKRNAYNLPAENEVVSPYEAYGIYRKNLFDALMDALYSALEKAGGSYLKIAVSESGWASAGGTVETAESADTCYRNLIDHVKGLQGGLDRLWKFLNV</sequence>
<dbReference type="GO" id="GO:0005975">
    <property type="term" value="P:carbohydrate metabolic process"/>
    <property type="evidence" value="ECO:0007669"/>
    <property type="project" value="InterPro"/>
</dbReference>
<proteinExistence type="inferred from homology"/>
<dbReference type="AlphaFoldDB" id="A0A8T2ZRI7"/>
<dbReference type="InterPro" id="IPR000490">
    <property type="entry name" value="Glyco_hydro_17"/>
</dbReference>
<evidence type="ECO:0000256" key="3">
    <source>
        <dbReference type="ARBA" id="ARBA00012780"/>
    </source>
</evidence>
<dbReference type="InterPro" id="IPR044965">
    <property type="entry name" value="Glyco_hydro_17_plant"/>
</dbReference>